<protein>
    <submittedName>
        <fullName evidence="1">15005_t:CDS:1</fullName>
    </submittedName>
</protein>
<gene>
    <name evidence="1" type="ORF">GMARGA_LOCUS31818</name>
</gene>
<proteinExistence type="predicted"/>
<comment type="caution">
    <text evidence="1">The sequence shown here is derived from an EMBL/GenBank/DDBJ whole genome shotgun (WGS) entry which is preliminary data.</text>
</comment>
<dbReference type="Proteomes" id="UP000789901">
    <property type="component" value="Unassembled WGS sequence"/>
</dbReference>
<feature type="non-terminal residue" evidence="1">
    <location>
        <position position="1"/>
    </location>
</feature>
<reference evidence="1 2" key="1">
    <citation type="submission" date="2021-06" db="EMBL/GenBank/DDBJ databases">
        <authorList>
            <person name="Kallberg Y."/>
            <person name="Tangrot J."/>
            <person name="Rosling A."/>
        </authorList>
    </citation>
    <scope>NUCLEOTIDE SEQUENCE [LARGE SCALE GENOMIC DNA]</scope>
    <source>
        <strain evidence="1 2">120-4 pot B 10/14</strain>
    </source>
</reference>
<evidence type="ECO:0000313" key="1">
    <source>
        <dbReference type="EMBL" id="CAG8833976.1"/>
    </source>
</evidence>
<sequence>VIYLYPVCPSIKTLTTINQRDFVIIAVQDGFEPGYLYQSEELFDGLLVMGLDDSEIYKVLLTNIYFHPYTFKIRNIINLNIFEIGKSNNPKWRYARKGYPSSFVYNFYKTRALFFQKFSSKEAIVKIYQNSQEIRIFHNTNPNTVWNRISILIQFTGCILFGLKYKQIKSEIYNEQALACNVENWQKEPIMKRLFNYYLKKFIVASIEWKSLFINWQNQDSNLIELTTQLKKIYQSGYTIKNRGLHV</sequence>
<organism evidence="1 2">
    <name type="scientific">Gigaspora margarita</name>
    <dbReference type="NCBI Taxonomy" id="4874"/>
    <lineage>
        <taxon>Eukaryota</taxon>
        <taxon>Fungi</taxon>
        <taxon>Fungi incertae sedis</taxon>
        <taxon>Mucoromycota</taxon>
        <taxon>Glomeromycotina</taxon>
        <taxon>Glomeromycetes</taxon>
        <taxon>Diversisporales</taxon>
        <taxon>Gigasporaceae</taxon>
        <taxon>Gigaspora</taxon>
    </lineage>
</organism>
<evidence type="ECO:0000313" key="2">
    <source>
        <dbReference type="Proteomes" id="UP000789901"/>
    </source>
</evidence>
<keyword evidence="2" id="KW-1185">Reference proteome</keyword>
<dbReference type="EMBL" id="CAJVQB010048423">
    <property type="protein sequence ID" value="CAG8833976.1"/>
    <property type="molecule type" value="Genomic_DNA"/>
</dbReference>
<accession>A0ABN7WJL7</accession>
<name>A0ABN7WJL7_GIGMA</name>